<comment type="caution">
    <text evidence="1">The sequence shown here is derived from an EMBL/GenBank/DDBJ whole genome shotgun (WGS) entry which is preliminary data.</text>
</comment>
<sequence>MPYRYQTTRLFDDQFSLSECLKPLPLKNPSVLVSIPELALLELASDIGKRGKKGQSLEEARHLADSMRNLRADRLSELLQHCTRVKVVKLVRDLGESSGYEWGRDLQGNVDRLSAGKRWSSLGENGRRLTLKP</sequence>
<evidence type="ECO:0000313" key="1">
    <source>
        <dbReference type="EMBL" id="OTP68673.1"/>
    </source>
</evidence>
<reference evidence="1 2" key="1">
    <citation type="submission" date="2017-03" db="EMBL/GenBank/DDBJ databases">
        <title>Genome analysis of strain PAMC 26510.</title>
        <authorList>
            <person name="Oh H.-M."/>
            <person name="Yang J.-A."/>
        </authorList>
    </citation>
    <scope>NUCLEOTIDE SEQUENCE [LARGE SCALE GENOMIC DNA]</scope>
    <source>
        <strain evidence="1 2">PAMC 26510</strain>
    </source>
</reference>
<dbReference type="Proteomes" id="UP000194546">
    <property type="component" value="Unassembled WGS sequence"/>
</dbReference>
<dbReference type="EMBL" id="NBTY01000169">
    <property type="protein sequence ID" value="OTP68673.1"/>
    <property type="molecule type" value="Genomic_DNA"/>
</dbReference>
<proteinExistence type="predicted"/>
<name>A0A242MD59_CABSO</name>
<evidence type="ECO:0000313" key="2">
    <source>
        <dbReference type="Proteomes" id="UP000194546"/>
    </source>
</evidence>
<accession>A0A242MD59</accession>
<protein>
    <submittedName>
        <fullName evidence="1">Ynd</fullName>
    </submittedName>
</protein>
<gene>
    <name evidence="1" type="ORF">PAMC26510_28875</name>
</gene>
<dbReference type="AlphaFoldDB" id="A0A242MD59"/>
<organism evidence="1 2">
    <name type="scientific">Caballeronia sordidicola</name>
    <name type="common">Burkholderia sordidicola</name>
    <dbReference type="NCBI Taxonomy" id="196367"/>
    <lineage>
        <taxon>Bacteria</taxon>
        <taxon>Pseudomonadati</taxon>
        <taxon>Pseudomonadota</taxon>
        <taxon>Betaproteobacteria</taxon>
        <taxon>Burkholderiales</taxon>
        <taxon>Burkholderiaceae</taxon>
        <taxon>Caballeronia</taxon>
    </lineage>
</organism>
<dbReference type="Pfam" id="PF11459">
    <property type="entry name" value="AbiEi_3"/>
    <property type="match status" value="1"/>
</dbReference>
<dbReference type="InterPro" id="IPR021561">
    <property type="entry name" value="AbiEi_3"/>
</dbReference>